<dbReference type="EMBL" id="RCHS01003615">
    <property type="protein sequence ID" value="RMX40565.1"/>
    <property type="molecule type" value="Genomic_DNA"/>
</dbReference>
<feature type="compositionally biased region" description="Basic and acidic residues" evidence="2">
    <location>
        <begin position="157"/>
        <end position="168"/>
    </location>
</feature>
<evidence type="ECO:0000313" key="3">
    <source>
        <dbReference type="EMBL" id="RMX40565.1"/>
    </source>
</evidence>
<keyword evidence="1" id="KW-0175">Coiled coil</keyword>
<reference evidence="3 4" key="1">
    <citation type="journal article" date="2018" name="Sci. Rep.">
        <title>Comparative analysis of the Pocillopora damicornis genome highlights role of immune system in coral evolution.</title>
        <authorList>
            <person name="Cunning R."/>
            <person name="Bay R.A."/>
            <person name="Gillette P."/>
            <person name="Baker A.C."/>
            <person name="Traylor-Knowles N."/>
        </authorList>
    </citation>
    <scope>NUCLEOTIDE SEQUENCE [LARGE SCALE GENOMIC DNA]</scope>
    <source>
        <strain evidence="3">RSMAS</strain>
        <tissue evidence="3">Whole animal</tissue>
    </source>
</reference>
<comment type="caution">
    <text evidence="3">The sequence shown here is derived from an EMBL/GenBank/DDBJ whole genome shotgun (WGS) entry which is preliminary data.</text>
</comment>
<feature type="compositionally biased region" description="Basic and acidic residues" evidence="2">
    <location>
        <begin position="523"/>
        <end position="532"/>
    </location>
</feature>
<dbReference type="Proteomes" id="UP000275408">
    <property type="component" value="Unassembled WGS sequence"/>
</dbReference>
<dbReference type="AlphaFoldDB" id="A0A3M6TGN0"/>
<dbReference type="OrthoDB" id="5980160at2759"/>
<name>A0A3M6TGN0_POCDA</name>
<evidence type="ECO:0000256" key="1">
    <source>
        <dbReference type="SAM" id="Coils"/>
    </source>
</evidence>
<evidence type="ECO:0000256" key="2">
    <source>
        <dbReference type="SAM" id="MobiDB-lite"/>
    </source>
</evidence>
<dbReference type="OMA" id="MTEMEDI"/>
<feature type="compositionally biased region" description="Polar residues" evidence="2">
    <location>
        <begin position="179"/>
        <end position="195"/>
    </location>
</feature>
<feature type="compositionally biased region" description="Low complexity" evidence="2">
    <location>
        <begin position="544"/>
        <end position="559"/>
    </location>
</feature>
<feature type="compositionally biased region" description="Polar residues" evidence="2">
    <location>
        <begin position="564"/>
        <end position="579"/>
    </location>
</feature>
<protein>
    <submittedName>
        <fullName evidence="3">Uncharacterized protein</fullName>
    </submittedName>
</protein>
<feature type="coiled-coil region" evidence="1">
    <location>
        <begin position="447"/>
        <end position="509"/>
    </location>
</feature>
<keyword evidence="4" id="KW-1185">Reference proteome</keyword>
<feature type="region of interest" description="Disordered" evidence="2">
    <location>
        <begin position="331"/>
        <end position="359"/>
    </location>
</feature>
<feature type="compositionally biased region" description="Acidic residues" evidence="2">
    <location>
        <begin position="126"/>
        <end position="156"/>
    </location>
</feature>
<proteinExistence type="predicted"/>
<gene>
    <name evidence="3" type="ORF">pdam_00016564</name>
</gene>
<accession>A0A3M6TGN0</accession>
<sequence length="623" mass="70881">MVEMTQVLMERKADYSQALGKATHGIVKEPVVKNHKPLLNGDLEFLGRQNRSSSECSSDSNLEMLLEEADKIHSSKNGFRKDTPAKKQVRFNMERNQEYSYSYSQTSDDDTDSHNLMSNINFVDYGYDENDSNDDDNDDTDDDDDDDEDDDDEGDDHNDPESSEDDSKPNIGFLVDKSNCPSEINNNGNYSSSSLKSTKINGTTDSPFVNGISNKVGEKLLNGTFELHDIKNNKRNDDTRLIGLKAQVFQLESSLKAKQDSVEKEMSDLNSRMTEARDENRQEMDKLEKELEARRRQYMTEMEDIDRRREEKKRKFEEELEEFRNEKKLEERRQRYHEHESAISQMEKDLKQRAQEVRDRDKEIREYEEYLNRRHAVCNGKEEDLNVLQNELDTLAKELESKKAKLTDKHHLVHQSSEESIAVSTPPTRARSTSRASVSGKGVDLRIEELKSQNRQLLEELFSLKKSCENKDDELNVLKEKLEASENENKRLQQRTKHLETQLDLARKSAELGADSVSVDEIMRKTTQDMRSARNSRIIRPSRSVAPAPGSSTSTSAGVKPRRFSSNDSLGTKITSSSDSGKGTKESAAKSSKGSLGKKGKDNGDGRHKMGTEKITSALCAVM</sequence>
<feature type="region of interest" description="Disordered" evidence="2">
    <location>
        <begin position="124"/>
        <end position="195"/>
    </location>
</feature>
<organism evidence="3 4">
    <name type="scientific">Pocillopora damicornis</name>
    <name type="common">Cauliflower coral</name>
    <name type="synonym">Millepora damicornis</name>
    <dbReference type="NCBI Taxonomy" id="46731"/>
    <lineage>
        <taxon>Eukaryota</taxon>
        <taxon>Metazoa</taxon>
        <taxon>Cnidaria</taxon>
        <taxon>Anthozoa</taxon>
        <taxon>Hexacorallia</taxon>
        <taxon>Scleractinia</taxon>
        <taxon>Astrocoeniina</taxon>
        <taxon>Pocilloporidae</taxon>
        <taxon>Pocillopora</taxon>
    </lineage>
</organism>
<evidence type="ECO:0000313" key="4">
    <source>
        <dbReference type="Proteomes" id="UP000275408"/>
    </source>
</evidence>
<feature type="region of interest" description="Disordered" evidence="2">
    <location>
        <begin position="406"/>
        <end position="441"/>
    </location>
</feature>
<feature type="compositionally biased region" description="Basic and acidic residues" evidence="2">
    <location>
        <begin position="599"/>
        <end position="612"/>
    </location>
</feature>
<feature type="region of interest" description="Disordered" evidence="2">
    <location>
        <begin position="523"/>
        <end position="623"/>
    </location>
</feature>
<dbReference type="STRING" id="46731.A0A3M6TGN0"/>
<feature type="compositionally biased region" description="Low complexity" evidence="2">
    <location>
        <begin position="423"/>
        <end position="439"/>
    </location>
</feature>